<evidence type="ECO:0000259" key="13">
    <source>
        <dbReference type="PROSITE" id="PS50885"/>
    </source>
</evidence>
<dbReference type="SMART" id="SM00304">
    <property type="entry name" value="HAMP"/>
    <property type="match status" value="1"/>
</dbReference>
<dbReference type="Gene3D" id="1.10.287.950">
    <property type="entry name" value="Methyl-accepting chemotaxis protein"/>
    <property type="match status" value="1"/>
</dbReference>
<feature type="transmembrane region" description="Helical" evidence="11">
    <location>
        <begin position="6"/>
        <end position="26"/>
    </location>
</feature>
<reference evidence="14 16" key="1">
    <citation type="journal article" date="2015" name="Biotechnol. Bioeng.">
        <title>Genome sequence and phenotypic characterization of Caulobacter segnis.</title>
        <authorList>
            <person name="Patel S."/>
            <person name="Fletcher B."/>
            <person name="Scott D.C."/>
            <person name="Ely B."/>
        </authorList>
    </citation>
    <scope>NUCLEOTIDE SEQUENCE [LARGE SCALE GENOMIC DNA]</scope>
    <source>
        <strain evidence="14 16">PS02</strain>
    </source>
</reference>
<feature type="domain" description="Methyl-accepting transducer" evidence="12">
    <location>
        <begin position="390"/>
        <end position="641"/>
    </location>
</feature>
<dbReference type="GO" id="GO:0006935">
    <property type="term" value="P:chemotaxis"/>
    <property type="evidence" value="ECO:0007669"/>
    <property type="project" value="UniProtKB-KW"/>
</dbReference>
<evidence type="ECO:0000313" key="15">
    <source>
        <dbReference type="EMBL" id="OBR93210.1"/>
    </source>
</evidence>
<dbReference type="PATRIC" id="fig|1705578.3.peg.2670"/>
<keyword evidence="5 11" id="KW-1133">Transmembrane helix</keyword>
<dbReference type="RefSeq" id="WP_063600241.1">
    <property type="nucleotide sequence ID" value="NZ_LITQ01000003.1"/>
</dbReference>
<evidence type="ECO:0000259" key="12">
    <source>
        <dbReference type="PROSITE" id="PS50111"/>
    </source>
</evidence>
<sequence>MSIKRKIPLLIAIIFTVLMTLTTIFIDNKSSSLIETKTEKEIEEICNHSSQTISAIIEKEKLGVRIFSEKNVVVNLLKTNKDSSNIEDLNKQKQDMNLTLQNYVKENKNLEHIFLVDTNGNIIADSDKNSLGKNVNDRSYNKSSLEGKASVSEVMMSKVTKNPIIVFTNPVVGNGEILGYVGTAVYGSSFSKYLAGSKVSDFSSSYGFLLDYKGNTIYHPIKSKIGKPVETPQIKDVADKLNKGGNIKEDVLEYNFKNVDKIAGYKVIPETNWIIVVTSDKLEVLKDVKSMRNIIILIAIIASILAIAAGYMFSTRITTPITQIVNLINKTADLDLNHEKDFDKLCKYNDEIGTMANSIENMRKALKTMVKDMKMSSDTINSNAVLVEKLTGELKVNLESASAESQNLSAGMEQNAASVEEVSASSDEIGNAVNSMTQKSVEGLNKANDIEKRAEELKRDAVESNEKANEIYSSVKDNLEKAIEDSKAIEKIKLLSTDIISITDQTGLLALNASIEAARAGEAGKGFSVVADEVRQLSEESAKTAGNIQNVVNEVTETVKNLSSNSVKLLEFINQIVLKDYNKLVETGKEYSQDAETVNSFMNNFSSLAEKLSSSISEINNAMGEVANTVTDGAKGVTEIASKITNIDEKLGTVKTTTENNKQSADKLQEIISQFKF</sequence>
<dbReference type="AlphaFoldDB" id="A0A166U1Y1"/>
<keyword evidence="7 9" id="KW-0807">Transducer</keyword>
<dbReference type="InterPro" id="IPR003660">
    <property type="entry name" value="HAMP_dom"/>
</dbReference>
<evidence type="ECO:0000256" key="10">
    <source>
        <dbReference type="SAM" id="Coils"/>
    </source>
</evidence>
<evidence type="ECO:0000256" key="1">
    <source>
        <dbReference type="ARBA" id="ARBA00004651"/>
    </source>
</evidence>
<dbReference type="SUPFAM" id="SSF103190">
    <property type="entry name" value="Sensory domain-like"/>
    <property type="match status" value="1"/>
</dbReference>
<dbReference type="InterPro" id="IPR033479">
    <property type="entry name" value="dCache_1"/>
</dbReference>
<evidence type="ECO:0000313" key="14">
    <source>
        <dbReference type="EMBL" id="OAA94466.1"/>
    </source>
</evidence>
<evidence type="ECO:0000256" key="3">
    <source>
        <dbReference type="ARBA" id="ARBA00022500"/>
    </source>
</evidence>
<dbReference type="Pfam" id="PF00672">
    <property type="entry name" value="HAMP"/>
    <property type="match status" value="1"/>
</dbReference>
<gene>
    <name evidence="14" type="primary">mcp4_2</name>
    <name evidence="15" type="synonym">mcp4_5</name>
    <name evidence="15" type="ORF">CLCOS_26820</name>
    <name evidence="14" type="ORF">WX73_03012</name>
</gene>
<evidence type="ECO:0000256" key="9">
    <source>
        <dbReference type="PROSITE-ProRule" id="PRU00284"/>
    </source>
</evidence>
<dbReference type="SUPFAM" id="SSF58104">
    <property type="entry name" value="Methyl-accepting chemotaxis protein (MCP) signaling domain"/>
    <property type="match status" value="1"/>
</dbReference>
<evidence type="ECO:0000256" key="8">
    <source>
        <dbReference type="ARBA" id="ARBA00029447"/>
    </source>
</evidence>
<dbReference type="Proteomes" id="UP000093694">
    <property type="component" value="Unassembled WGS sequence"/>
</dbReference>
<comment type="subcellular location">
    <subcellularLocation>
        <location evidence="1">Cell membrane</location>
        <topology evidence="1">Multi-pass membrane protein</topology>
    </subcellularLocation>
</comment>
<evidence type="ECO:0000256" key="6">
    <source>
        <dbReference type="ARBA" id="ARBA00023136"/>
    </source>
</evidence>
<dbReference type="SMART" id="SM00283">
    <property type="entry name" value="MA"/>
    <property type="match status" value="1"/>
</dbReference>
<dbReference type="Pfam" id="PF00015">
    <property type="entry name" value="MCPsignal"/>
    <property type="match status" value="1"/>
</dbReference>
<reference evidence="15 17" key="2">
    <citation type="journal article" date="2016" name="Front. Microbiol.">
        <title>Industrial Acetogenic Biocatalysts: A Comparative Metabolic and Genomic Analysis.</title>
        <authorList>
            <person name="Bengelsdorf F."/>
            <person name="Poehlein A."/>
            <person name="Sonja S."/>
            <person name="Erz C."/>
            <person name="Hummel T."/>
            <person name="Hoffmeister S."/>
            <person name="Daniel R."/>
            <person name="Durre P."/>
        </authorList>
    </citation>
    <scope>NUCLEOTIDE SEQUENCE [LARGE SCALE GENOMIC DNA]</scope>
    <source>
        <strain evidence="15 17">PTA-10522</strain>
    </source>
</reference>
<dbReference type="PANTHER" id="PTHR32089:SF112">
    <property type="entry name" value="LYSOZYME-LIKE PROTEIN-RELATED"/>
    <property type="match status" value="1"/>
</dbReference>
<keyword evidence="4 11" id="KW-0812">Transmembrane</keyword>
<dbReference type="Proteomes" id="UP000077384">
    <property type="component" value="Unassembled WGS sequence"/>
</dbReference>
<dbReference type="CDD" id="cd12912">
    <property type="entry name" value="PDC2_MCP_like"/>
    <property type="match status" value="1"/>
</dbReference>
<dbReference type="EMBL" id="LROR01000054">
    <property type="protein sequence ID" value="OBR93210.1"/>
    <property type="molecule type" value="Genomic_DNA"/>
</dbReference>
<dbReference type="GO" id="GO:0007165">
    <property type="term" value="P:signal transduction"/>
    <property type="evidence" value="ECO:0007669"/>
    <property type="project" value="UniProtKB-KW"/>
</dbReference>
<comment type="caution">
    <text evidence="14">The sequence shown here is derived from an EMBL/GenBank/DDBJ whole genome shotgun (WGS) entry which is preliminary data.</text>
</comment>
<comment type="similarity">
    <text evidence="8">Belongs to the methyl-accepting chemotaxis (MCP) protein family.</text>
</comment>
<keyword evidence="2" id="KW-1003">Cell membrane</keyword>
<keyword evidence="17" id="KW-1185">Reference proteome</keyword>
<feature type="coiled-coil region" evidence="10">
    <location>
        <begin position="447"/>
        <end position="485"/>
    </location>
</feature>
<dbReference type="InterPro" id="IPR029151">
    <property type="entry name" value="Sensor-like_sf"/>
</dbReference>
<evidence type="ECO:0000313" key="17">
    <source>
        <dbReference type="Proteomes" id="UP000093694"/>
    </source>
</evidence>
<keyword evidence="6 11" id="KW-0472">Membrane</keyword>
<evidence type="ECO:0000256" key="5">
    <source>
        <dbReference type="ARBA" id="ARBA00022989"/>
    </source>
</evidence>
<keyword evidence="3" id="KW-0145">Chemotaxis</keyword>
<dbReference type="Gene3D" id="3.30.450.20">
    <property type="entry name" value="PAS domain"/>
    <property type="match status" value="1"/>
</dbReference>
<feature type="transmembrane region" description="Helical" evidence="11">
    <location>
        <begin position="294"/>
        <end position="313"/>
    </location>
</feature>
<evidence type="ECO:0000256" key="2">
    <source>
        <dbReference type="ARBA" id="ARBA00022475"/>
    </source>
</evidence>
<protein>
    <submittedName>
        <fullName evidence="14">Methyl-accepting chemotaxis protein 4</fullName>
    </submittedName>
</protein>
<feature type="domain" description="HAMP" evidence="13">
    <location>
        <begin position="315"/>
        <end position="371"/>
    </location>
</feature>
<dbReference type="InterPro" id="IPR004089">
    <property type="entry name" value="MCPsignal_dom"/>
</dbReference>
<keyword evidence="10" id="KW-0175">Coiled coil</keyword>
<dbReference type="EMBL" id="LITQ01000003">
    <property type="protein sequence ID" value="OAA94466.1"/>
    <property type="molecule type" value="Genomic_DNA"/>
</dbReference>
<feature type="coiled-coil region" evidence="10">
    <location>
        <begin position="86"/>
        <end position="113"/>
    </location>
</feature>
<dbReference type="PANTHER" id="PTHR32089">
    <property type="entry name" value="METHYL-ACCEPTING CHEMOTAXIS PROTEIN MCPB"/>
    <property type="match status" value="1"/>
</dbReference>
<evidence type="ECO:0000313" key="16">
    <source>
        <dbReference type="Proteomes" id="UP000077384"/>
    </source>
</evidence>
<dbReference type="PROSITE" id="PS50111">
    <property type="entry name" value="CHEMOTAXIS_TRANSDUC_2"/>
    <property type="match status" value="1"/>
</dbReference>
<dbReference type="PROSITE" id="PS50885">
    <property type="entry name" value="HAMP"/>
    <property type="match status" value="1"/>
</dbReference>
<proteinExistence type="inferred from homology"/>
<dbReference type="CDD" id="cd12914">
    <property type="entry name" value="PDC1_DGC_like"/>
    <property type="match status" value="1"/>
</dbReference>
<dbReference type="GO" id="GO:0005886">
    <property type="term" value="C:plasma membrane"/>
    <property type="evidence" value="ECO:0007669"/>
    <property type="project" value="UniProtKB-SubCell"/>
</dbReference>
<evidence type="ECO:0000256" key="7">
    <source>
        <dbReference type="ARBA" id="ARBA00023224"/>
    </source>
</evidence>
<evidence type="ECO:0000256" key="4">
    <source>
        <dbReference type="ARBA" id="ARBA00022692"/>
    </source>
</evidence>
<accession>A0A166U1Y1</accession>
<dbReference type="Pfam" id="PF02743">
    <property type="entry name" value="dCache_1"/>
    <property type="match status" value="1"/>
</dbReference>
<dbReference type="Gene3D" id="6.10.340.10">
    <property type="match status" value="1"/>
</dbReference>
<evidence type="ECO:0000256" key="11">
    <source>
        <dbReference type="SAM" id="Phobius"/>
    </source>
</evidence>
<name>A0A166U1Y1_9CLOT</name>
<organism evidence="14 16">
    <name type="scientific">Clostridium coskatii</name>
    <dbReference type="NCBI Taxonomy" id="1705578"/>
    <lineage>
        <taxon>Bacteria</taxon>
        <taxon>Bacillati</taxon>
        <taxon>Bacillota</taxon>
        <taxon>Clostridia</taxon>
        <taxon>Eubacteriales</taxon>
        <taxon>Clostridiaceae</taxon>
        <taxon>Clostridium</taxon>
    </lineage>
</organism>